<dbReference type="GO" id="GO:0016779">
    <property type="term" value="F:nucleotidyltransferase activity"/>
    <property type="evidence" value="ECO:0007669"/>
    <property type="project" value="TreeGrafter"/>
</dbReference>
<dbReference type="Gene3D" id="3.40.250.10">
    <property type="entry name" value="Rhodanese-like domain"/>
    <property type="match status" value="1"/>
</dbReference>
<dbReference type="Pfam" id="PF00581">
    <property type="entry name" value="Rhodanese"/>
    <property type="match status" value="1"/>
</dbReference>
<dbReference type="PANTHER" id="PTHR10953:SF102">
    <property type="entry name" value="ADENYLYLTRANSFERASE AND SULFURTRANSFERASE MOCS3"/>
    <property type="match status" value="1"/>
</dbReference>
<dbReference type="InterPro" id="IPR000594">
    <property type="entry name" value="ThiF_NAD_FAD-bd"/>
</dbReference>
<name>A0A380Q3N3_YERPU</name>
<evidence type="ECO:0000313" key="4">
    <source>
        <dbReference type="Proteomes" id="UP000255087"/>
    </source>
</evidence>
<accession>A0A380Q3N3</accession>
<reference evidence="3 4" key="1">
    <citation type="submission" date="2018-06" db="EMBL/GenBank/DDBJ databases">
        <authorList>
            <consortium name="Pathogen Informatics"/>
            <person name="Doyle S."/>
        </authorList>
    </citation>
    <scope>NUCLEOTIDE SEQUENCE [LARGE SCALE GENOMIC DNA]</scope>
    <source>
        <strain evidence="3 4">NCTC8580</strain>
    </source>
</reference>
<dbReference type="FunFam" id="3.40.50.720:FF:000080">
    <property type="entry name" value="Thiazole biosynthesis adenylyltransferase ThiF"/>
    <property type="match status" value="1"/>
</dbReference>
<dbReference type="AlphaFoldDB" id="A0A380Q3N3"/>
<dbReference type="GO" id="GO:0005829">
    <property type="term" value="C:cytosol"/>
    <property type="evidence" value="ECO:0007669"/>
    <property type="project" value="TreeGrafter"/>
</dbReference>
<dbReference type="GO" id="GO:0004792">
    <property type="term" value="F:thiosulfate-cyanide sulfurtransferase activity"/>
    <property type="evidence" value="ECO:0007669"/>
    <property type="project" value="TreeGrafter"/>
</dbReference>
<dbReference type="CDD" id="cd00757">
    <property type="entry name" value="ThiF_MoeB_HesA_family"/>
    <property type="match status" value="1"/>
</dbReference>
<dbReference type="SMART" id="SM00450">
    <property type="entry name" value="RHOD"/>
    <property type="match status" value="1"/>
</dbReference>
<dbReference type="Proteomes" id="UP000255087">
    <property type="component" value="Unassembled WGS sequence"/>
</dbReference>
<feature type="domain" description="Rhodanese" evidence="2">
    <location>
        <begin position="275"/>
        <end position="362"/>
    </location>
</feature>
<dbReference type="InterPro" id="IPR001763">
    <property type="entry name" value="Rhodanese-like_dom"/>
</dbReference>
<dbReference type="EMBL" id="UHJC01000001">
    <property type="protein sequence ID" value="SUP80179.1"/>
    <property type="molecule type" value="Genomic_DNA"/>
</dbReference>
<dbReference type="InterPro" id="IPR035985">
    <property type="entry name" value="Ubiquitin-activating_enz"/>
</dbReference>
<comment type="similarity">
    <text evidence="1">Belongs to the HesA/MoeB/ThiF family.</text>
</comment>
<dbReference type="CDD" id="cd00158">
    <property type="entry name" value="RHOD"/>
    <property type="match status" value="1"/>
</dbReference>
<dbReference type="GO" id="GO:0008641">
    <property type="term" value="F:ubiquitin-like modifier activating enzyme activity"/>
    <property type="evidence" value="ECO:0007669"/>
    <property type="project" value="InterPro"/>
</dbReference>
<evidence type="ECO:0000259" key="2">
    <source>
        <dbReference type="PROSITE" id="PS50206"/>
    </source>
</evidence>
<evidence type="ECO:0000256" key="1">
    <source>
        <dbReference type="ARBA" id="ARBA00009919"/>
    </source>
</evidence>
<dbReference type="RefSeq" id="WP_181255285.1">
    <property type="nucleotide sequence ID" value="NZ_NCLF01000013.1"/>
</dbReference>
<dbReference type="Pfam" id="PF00899">
    <property type="entry name" value="ThiF"/>
    <property type="match status" value="1"/>
</dbReference>
<evidence type="ECO:0000313" key="3">
    <source>
        <dbReference type="EMBL" id="SUP80179.1"/>
    </source>
</evidence>
<dbReference type="InterPro" id="IPR045886">
    <property type="entry name" value="ThiF/MoeB/HesA"/>
</dbReference>
<dbReference type="PANTHER" id="PTHR10953">
    <property type="entry name" value="UBIQUITIN-ACTIVATING ENZYME E1"/>
    <property type="match status" value="1"/>
</dbReference>
<organism evidence="3 4">
    <name type="scientific">Yersinia pseudotuberculosis</name>
    <dbReference type="NCBI Taxonomy" id="633"/>
    <lineage>
        <taxon>Bacteria</taxon>
        <taxon>Pseudomonadati</taxon>
        <taxon>Pseudomonadota</taxon>
        <taxon>Gammaproteobacteria</taxon>
        <taxon>Enterobacterales</taxon>
        <taxon>Yersiniaceae</taxon>
        <taxon>Yersinia</taxon>
    </lineage>
</organism>
<sequence length="370" mass="40824">MSHLSVSEQEYYLRHFSLPGFDEKTQLKLKAARVLVIGSGGLGAPCLLYLAGAGIGHIGIADHDVISASNLPRQVLFSHQNIGESKAILAAKRLSALNPFIDIEVNQERVNAVNAKGLLSQYDIVVDCTDNFEAKYLLNDICDQLQKPLVYASIFQFEGQLAVFHYRGTTGTSLSYRDLFPAPPPAEFRENCSEAGVLGVLPGILGTMQAGEVLKIVTGMGDVLCDRVMTYDALSNRSSLLRLKPRSSIQVNELAAQTETLENISFSHLIRMKSSVPSLILLDVREQAERESVSIGGVHIPLRELPERLEELPQTLLIVCYCKSGSRSQRAILFLQDQGFSRVFSLKGGVMGLTPHERNQLQEFDTRHEN</sequence>
<dbReference type="PROSITE" id="PS50206">
    <property type="entry name" value="RHODANESE_3"/>
    <property type="match status" value="1"/>
</dbReference>
<gene>
    <name evidence="3" type="primary">moeZ</name>
    <name evidence="3" type="ORF">NCTC8580_00220</name>
</gene>
<protein>
    <submittedName>
        <fullName evidence="3">Molybdopterin biosynthesis protein</fullName>
    </submittedName>
</protein>
<dbReference type="GO" id="GO:0008146">
    <property type="term" value="F:sulfotransferase activity"/>
    <property type="evidence" value="ECO:0007669"/>
    <property type="project" value="TreeGrafter"/>
</dbReference>
<dbReference type="Gene3D" id="3.40.50.720">
    <property type="entry name" value="NAD(P)-binding Rossmann-like Domain"/>
    <property type="match status" value="1"/>
</dbReference>
<dbReference type="InterPro" id="IPR036873">
    <property type="entry name" value="Rhodanese-like_dom_sf"/>
</dbReference>
<dbReference type="SUPFAM" id="SSF69572">
    <property type="entry name" value="Activating enzymes of the ubiquitin-like proteins"/>
    <property type="match status" value="1"/>
</dbReference>
<proteinExistence type="inferred from homology"/>